<dbReference type="Gene3D" id="1.25.40.10">
    <property type="entry name" value="Tetratricopeptide repeat domain"/>
    <property type="match status" value="1"/>
</dbReference>
<dbReference type="Pfam" id="PF13482">
    <property type="entry name" value="RNase_H_2"/>
    <property type="match status" value="1"/>
</dbReference>
<dbReference type="EMBL" id="CP130318">
    <property type="protein sequence ID" value="WNQ09141.1"/>
    <property type="molecule type" value="Genomic_DNA"/>
</dbReference>
<evidence type="ECO:0000313" key="3">
    <source>
        <dbReference type="EMBL" id="WNQ09141.1"/>
    </source>
</evidence>
<dbReference type="InterPro" id="IPR038720">
    <property type="entry name" value="YprB_RNase_H-like_dom"/>
</dbReference>
<dbReference type="Gene3D" id="3.30.420.10">
    <property type="entry name" value="Ribonuclease H-like superfamily/Ribonuclease H"/>
    <property type="match status" value="1"/>
</dbReference>
<proteinExistence type="predicted"/>
<evidence type="ECO:0000256" key="1">
    <source>
        <dbReference type="SAM" id="MobiDB-lite"/>
    </source>
</evidence>
<dbReference type="RefSeq" id="WP_315602909.1">
    <property type="nucleotide sequence ID" value="NZ_CP130318.1"/>
</dbReference>
<keyword evidence="4" id="KW-1185">Reference proteome</keyword>
<reference evidence="3 4" key="1">
    <citation type="submission" date="2022-02" db="EMBL/GenBank/DDBJ databases">
        <title>Paenibacillus sp. MBLB1776 Whole Genome Shotgun Sequencing.</title>
        <authorList>
            <person name="Hwang C.Y."/>
            <person name="Cho E.-S."/>
            <person name="Seo M.-J."/>
        </authorList>
    </citation>
    <scope>NUCLEOTIDE SEQUENCE [LARGE SCALE GENOMIC DNA]</scope>
    <source>
        <strain evidence="3 4">MBLB1776</strain>
    </source>
</reference>
<sequence>MSGLKDRLNRLKRTTAEQKPAVRTEALGGDWEQLQAVMEINDWGSFIKRSCRYPLTHKHGKHRLGDLHEYADGLQAFHPGFPVHPECLLFLDTETTGLGVGAGNVPFMLGLGFYQEEEFVVEQLFIRNPAEEMAMLAYVQSIIGRFTHLVSYNGRTFDWPLVKNRYVLNRMELDDSLRHLDFLYPSRSLWRHTMPSCRLGKVEEQHLAFNRTEDVPGSLAPTLYFEYLAEHDPKVMEGVFVHNEHDILSLAGLAVHFSRALAGELPYFLMVEEEVFRLGLWLDRMGQHEHASEVFGHLLDRPEEASAGYWVQIAASFKKRGEERKAVELWTKAADFQKGHSLHSLEPLVELAMFYEHKRKDFGTALYYAEEALSQAWTRSRLSRGTAKQRSQLEQLNKRVDRLRLKRDKAMGKTSPKEPSHPTLF</sequence>
<dbReference type="PANTHER" id="PTHR38462:SF1">
    <property type="entry name" value="YPRB RIBONUCLEASE H-LIKE DOMAIN-CONTAINING PROTEIN"/>
    <property type="match status" value="1"/>
</dbReference>
<dbReference type="Proteomes" id="UP001305702">
    <property type="component" value="Chromosome"/>
</dbReference>
<dbReference type="PANTHER" id="PTHR38462">
    <property type="entry name" value="EXONUCLEASE-LIKE PROTEIN"/>
    <property type="match status" value="1"/>
</dbReference>
<dbReference type="SUPFAM" id="SSF48452">
    <property type="entry name" value="TPR-like"/>
    <property type="match status" value="1"/>
</dbReference>
<feature type="domain" description="YprB ribonuclease H-like" evidence="2">
    <location>
        <begin position="89"/>
        <end position="256"/>
    </location>
</feature>
<accession>A0AA96L8T3</accession>
<dbReference type="InterPro" id="IPR011990">
    <property type="entry name" value="TPR-like_helical_dom_sf"/>
</dbReference>
<dbReference type="AlphaFoldDB" id="A0AA96L8T3"/>
<organism evidence="3 4">
    <name type="scientific">Paenibacillus aurantius</name>
    <dbReference type="NCBI Taxonomy" id="2918900"/>
    <lineage>
        <taxon>Bacteria</taxon>
        <taxon>Bacillati</taxon>
        <taxon>Bacillota</taxon>
        <taxon>Bacilli</taxon>
        <taxon>Bacillales</taxon>
        <taxon>Paenibacillaceae</taxon>
        <taxon>Paenibacillus</taxon>
    </lineage>
</organism>
<feature type="region of interest" description="Disordered" evidence="1">
    <location>
        <begin position="404"/>
        <end position="425"/>
    </location>
</feature>
<gene>
    <name evidence="3" type="ORF">MJA45_15965</name>
</gene>
<dbReference type="InterPro" id="IPR036397">
    <property type="entry name" value="RNaseH_sf"/>
</dbReference>
<dbReference type="KEGG" id="paun:MJA45_15965"/>
<dbReference type="SUPFAM" id="SSF53098">
    <property type="entry name" value="Ribonuclease H-like"/>
    <property type="match status" value="1"/>
</dbReference>
<dbReference type="GO" id="GO:0003676">
    <property type="term" value="F:nucleic acid binding"/>
    <property type="evidence" value="ECO:0007669"/>
    <property type="project" value="InterPro"/>
</dbReference>
<dbReference type="InterPro" id="IPR012337">
    <property type="entry name" value="RNaseH-like_sf"/>
</dbReference>
<protein>
    <submittedName>
        <fullName evidence="3">Ribonuclease H-like domain-containing protein</fullName>
    </submittedName>
</protein>
<evidence type="ECO:0000259" key="2">
    <source>
        <dbReference type="Pfam" id="PF13482"/>
    </source>
</evidence>
<name>A0AA96L8T3_9BACL</name>
<evidence type="ECO:0000313" key="4">
    <source>
        <dbReference type="Proteomes" id="UP001305702"/>
    </source>
</evidence>